<dbReference type="AlphaFoldDB" id="A0A8E1V7S9"/>
<organism evidence="1 2">
    <name type="scientific">Pantoea dispersa</name>
    <dbReference type="NCBI Taxonomy" id="59814"/>
    <lineage>
        <taxon>Bacteria</taxon>
        <taxon>Pseudomonadati</taxon>
        <taxon>Pseudomonadota</taxon>
        <taxon>Gammaproteobacteria</taxon>
        <taxon>Enterobacterales</taxon>
        <taxon>Erwiniaceae</taxon>
        <taxon>Pantoea</taxon>
    </lineage>
</organism>
<dbReference type="Proteomes" id="UP000071979">
    <property type="component" value="Unassembled WGS sequence"/>
</dbReference>
<comment type="caution">
    <text evidence="1">The sequence shown here is derived from an EMBL/GenBank/DDBJ whole genome shotgun (WGS) entry which is preliminary data.</text>
</comment>
<evidence type="ECO:0000313" key="1">
    <source>
        <dbReference type="EMBL" id="KTS65272.1"/>
    </source>
</evidence>
<name>A0A8E1V7S9_9GAMM</name>
<evidence type="ECO:0000313" key="2">
    <source>
        <dbReference type="Proteomes" id="UP000071979"/>
    </source>
</evidence>
<dbReference type="EMBL" id="LDSE01000045">
    <property type="protein sequence ID" value="KTS65272.1"/>
    <property type="molecule type" value="Genomic_DNA"/>
</dbReference>
<protein>
    <submittedName>
        <fullName evidence="1">Uncharacterized protein</fullName>
    </submittedName>
</protein>
<accession>A0A8E1V7S9</accession>
<dbReference type="RefSeq" id="WP_058776387.1">
    <property type="nucleotide sequence ID" value="NZ_CP109854.1"/>
</dbReference>
<reference evidence="1 2" key="1">
    <citation type="journal article" date="2016" name="Front. Microbiol.">
        <title>Genomic Resource of Rice Seed Associated Bacteria.</title>
        <authorList>
            <person name="Midha S."/>
            <person name="Bansal K."/>
            <person name="Sharma S."/>
            <person name="Kumar N."/>
            <person name="Patil P.P."/>
            <person name="Chaudhry V."/>
            <person name="Patil P.B."/>
        </authorList>
    </citation>
    <scope>NUCLEOTIDE SEQUENCE [LARGE SCALE GENOMIC DNA]</scope>
    <source>
        <strain evidence="1 2">SA3</strain>
    </source>
</reference>
<proteinExistence type="predicted"/>
<gene>
    <name evidence="1" type="ORF">SA3R_21215</name>
</gene>
<sequence length="70" mass="7812">MHDQLPISSPLTAQVAPAAALVPAARELITLTNERVSRPERQIDAIRQTLMAKQKFISEMLDNVMGKRSR</sequence>